<keyword evidence="10 24" id="KW-0333">Golgi apparatus</keyword>
<dbReference type="InterPro" id="IPR031481">
    <property type="entry name" value="Glyco_tran_10_N"/>
</dbReference>
<reference evidence="28 29" key="1">
    <citation type="submission" date="2020-10" db="EMBL/GenBank/DDBJ databases">
        <title>Pygocentrus nattereri (red-bellied piranha) genome, fPygNat1, primary haplotype.</title>
        <authorList>
            <person name="Myers G."/>
            <person name="Meyer A."/>
            <person name="Karagic N."/>
            <person name="Pippel M."/>
            <person name="Winkler S."/>
            <person name="Tracey A."/>
            <person name="Wood J."/>
            <person name="Formenti G."/>
            <person name="Howe K."/>
            <person name="Fedrigo O."/>
            <person name="Jarvis E.D."/>
        </authorList>
    </citation>
    <scope>NUCLEOTIDE SEQUENCE [LARGE SCALE GENOMIC DNA]</scope>
</reference>
<evidence type="ECO:0000256" key="16">
    <source>
        <dbReference type="ARBA" id="ARBA00036053"/>
    </source>
</evidence>
<dbReference type="PANTHER" id="PTHR11929:SF10">
    <property type="entry name" value="4-GALACTOSYL-N-ACETYLGLUCOSAMINIDE 3-ALPHA-L-FUCOSYLTRANSFERASE 9"/>
    <property type="match status" value="1"/>
</dbReference>
<comment type="subunit">
    <text evidence="4">Homodimer.</text>
</comment>
<dbReference type="UniPathway" id="UPA00378"/>
<evidence type="ECO:0000256" key="8">
    <source>
        <dbReference type="ARBA" id="ARBA00022968"/>
    </source>
</evidence>
<reference evidence="28" key="2">
    <citation type="submission" date="2025-08" db="UniProtKB">
        <authorList>
            <consortium name="Ensembl"/>
        </authorList>
    </citation>
    <scope>IDENTIFICATION</scope>
</reference>
<keyword evidence="13" id="KW-1015">Disulfide bond</keyword>
<dbReference type="Proteomes" id="UP001501920">
    <property type="component" value="Chromosome 5"/>
</dbReference>
<dbReference type="InterPro" id="IPR038577">
    <property type="entry name" value="GT10-like_C_sf"/>
</dbReference>
<comment type="catalytic activity">
    <reaction evidence="15">
        <text>a beta-D-galactosyl-(1-&gt;4)-N-acetyl-beta-D-glucosaminyl derivative + GDP-beta-L-fucose = a beta-D-galactosyl-(1-&gt;4)-[alpha-L-fucosyl-(1-&gt;3)]-N-acetyl-beta-D-glucosaminyl derivative + GDP + H(+)</text>
        <dbReference type="Rhea" id="RHEA:14257"/>
        <dbReference type="ChEBI" id="CHEBI:15378"/>
        <dbReference type="ChEBI" id="CHEBI:57273"/>
        <dbReference type="ChEBI" id="CHEBI:58189"/>
        <dbReference type="ChEBI" id="CHEBI:133507"/>
        <dbReference type="ChEBI" id="CHEBI:137941"/>
        <dbReference type="EC" id="2.4.1.152"/>
    </reaction>
    <physiologicalReaction direction="left-to-right" evidence="15">
        <dbReference type="Rhea" id="RHEA:14258"/>
    </physiologicalReaction>
</comment>
<evidence type="ECO:0000259" key="26">
    <source>
        <dbReference type="Pfam" id="PF00852"/>
    </source>
</evidence>
<dbReference type="Ensembl" id="ENSPNAT00000018640.2">
    <property type="protein sequence ID" value="ENSPNAP00000011592.1"/>
    <property type="gene ID" value="ENSPNAG00000017252.2"/>
</dbReference>
<evidence type="ECO:0000256" key="7">
    <source>
        <dbReference type="ARBA" id="ARBA00022692"/>
    </source>
</evidence>
<proteinExistence type="inferred from homology"/>
<evidence type="ECO:0000256" key="13">
    <source>
        <dbReference type="ARBA" id="ARBA00023157"/>
    </source>
</evidence>
<keyword evidence="29" id="KW-1185">Reference proteome</keyword>
<name>A0A3B4CHW3_PYGNA</name>
<evidence type="ECO:0000256" key="17">
    <source>
        <dbReference type="ARBA" id="ARBA00036234"/>
    </source>
</evidence>
<comment type="pathway">
    <text evidence="1">Protein modification; protein glycosylation.</text>
</comment>
<dbReference type="SUPFAM" id="SSF53756">
    <property type="entry name" value="UDP-Glycosyltransferase/glycogen phosphorylase"/>
    <property type="match status" value="1"/>
</dbReference>
<evidence type="ECO:0000259" key="27">
    <source>
        <dbReference type="Pfam" id="PF17039"/>
    </source>
</evidence>
<evidence type="ECO:0000256" key="23">
    <source>
        <dbReference type="ARBA" id="ARBA00043838"/>
    </source>
</evidence>
<keyword evidence="6 24" id="KW-0808">Transferase</keyword>
<feature type="transmembrane region" description="Helical" evidence="24">
    <location>
        <begin position="44"/>
        <end position="67"/>
    </location>
</feature>
<comment type="catalytic activity">
    <reaction evidence="18">
        <text>alpha-N-glycoloylneuraminosyl-(2-&gt;3)-beta-D-galactosyl-(1-&gt;4)-N-acetyl-beta-D-glucosaminyl-(1-&gt;3)-beta-D-galactosyl-(1-&gt;4)-N-acetyl-beta-D-glucosaminyl-(1-&gt;3)-beta-D-galactosyl-(1-&gt;4)-beta-D-glucosyl-(1&lt;-&gt;1')-ceramide + GDP-beta-L-fucose = alpha-N-glycoloylneuraminosyl-(2-&gt;3)-beta-D-galactosyl-(1-&gt;4)-N-acetyl-beta-D-glucosaminyl-(1-&gt;3)-beta-D-galactosyl-(1-&gt;4)-[alpha-L-fucosyl-(1-&gt;3)]-N-acetyl-beta-D-glucosaminyl-(1-&gt;3)-beta-D-galactosyl-(1-&gt;4)-beta-D-glucosyl-(1&lt;-&gt;1')-ceramide + GDP + H(+)</text>
        <dbReference type="Rhea" id="RHEA:48388"/>
        <dbReference type="ChEBI" id="CHEBI:15378"/>
        <dbReference type="ChEBI" id="CHEBI:57273"/>
        <dbReference type="ChEBI" id="CHEBI:58189"/>
        <dbReference type="ChEBI" id="CHEBI:90383"/>
        <dbReference type="ChEBI" id="CHEBI:90384"/>
    </reaction>
    <physiologicalReaction direction="left-to-right" evidence="18">
        <dbReference type="Rhea" id="RHEA:48389"/>
    </physiologicalReaction>
</comment>
<evidence type="ECO:0000256" key="22">
    <source>
        <dbReference type="ARBA" id="ARBA00043828"/>
    </source>
</evidence>
<evidence type="ECO:0000256" key="24">
    <source>
        <dbReference type="RuleBase" id="RU003832"/>
    </source>
</evidence>
<evidence type="ECO:0000256" key="2">
    <source>
        <dbReference type="ARBA" id="ARBA00004934"/>
    </source>
</evidence>
<dbReference type="InterPro" id="IPR001503">
    <property type="entry name" value="Glyco_trans_10"/>
</dbReference>
<evidence type="ECO:0000256" key="4">
    <source>
        <dbReference type="ARBA" id="ARBA00011738"/>
    </source>
</evidence>
<dbReference type="OrthoDB" id="427096at2759"/>
<dbReference type="InterPro" id="IPR055270">
    <property type="entry name" value="Glyco_tran_10_C"/>
</dbReference>
<dbReference type="Pfam" id="PF17039">
    <property type="entry name" value="Glyco_tran_10_N"/>
    <property type="match status" value="1"/>
</dbReference>
<dbReference type="GeneID" id="108440707"/>
<comment type="pathway">
    <text evidence="2">Glycolipid biosynthesis.</text>
</comment>
<dbReference type="GO" id="GO:0017083">
    <property type="term" value="F:4-galactosyl-N-acetylglucosaminide 3-alpha-L-fucosyltransferase activity"/>
    <property type="evidence" value="ECO:0007669"/>
    <property type="project" value="UniProtKB-EC"/>
</dbReference>
<feature type="compositionally biased region" description="Basic residues" evidence="25">
    <location>
        <begin position="1"/>
        <end position="21"/>
    </location>
</feature>
<evidence type="ECO:0000256" key="12">
    <source>
        <dbReference type="ARBA" id="ARBA00023136"/>
    </source>
</evidence>
<dbReference type="OMA" id="DYRETHE"/>
<evidence type="ECO:0000256" key="1">
    <source>
        <dbReference type="ARBA" id="ARBA00004922"/>
    </source>
</evidence>
<evidence type="ECO:0000256" key="11">
    <source>
        <dbReference type="ARBA" id="ARBA00023098"/>
    </source>
</evidence>
<evidence type="ECO:0000256" key="10">
    <source>
        <dbReference type="ARBA" id="ARBA00023034"/>
    </source>
</evidence>
<evidence type="ECO:0000256" key="19">
    <source>
        <dbReference type="ARBA" id="ARBA00036481"/>
    </source>
</evidence>
<dbReference type="EC" id="2.4.1.-" evidence="24"/>
<accession>A0A3B4CHW3</accession>
<dbReference type="Gene3D" id="3.40.50.11660">
    <property type="entry name" value="Glycosyl transferase family 10, C-terminal domain"/>
    <property type="match status" value="1"/>
</dbReference>
<dbReference type="GO" id="GO:0006629">
    <property type="term" value="P:lipid metabolic process"/>
    <property type="evidence" value="ECO:0007669"/>
    <property type="project" value="UniProtKB-KW"/>
</dbReference>
<evidence type="ECO:0000256" key="18">
    <source>
        <dbReference type="ARBA" id="ARBA00036295"/>
    </source>
</evidence>
<organism evidence="28 29">
    <name type="scientific">Pygocentrus nattereri</name>
    <name type="common">Red-bellied piranha</name>
    <dbReference type="NCBI Taxonomy" id="42514"/>
    <lineage>
        <taxon>Eukaryota</taxon>
        <taxon>Metazoa</taxon>
        <taxon>Chordata</taxon>
        <taxon>Craniata</taxon>
        <taxon>Vertebrata</taxon>
        <taxon>Euteleostomi</taxon>
        <taxon>Actinopterygii</taxon>
        <taxon>Neopterygii</taxon>
        <taxon>Teleostei</taxon>
        <taxon>Ostariophysi</taxon>
        <taxon>Characiformes</taxon>
        <taxon>Characoidei</taxon>
        <taxon>Pygocentrus</taxon>
    </lineage>
</organism>
<keyword evidence="5 24" id="KW-0328">Glycosyltransferase</keyword>
<evidence type="ECO:0000256" key="14">
    <source>
        <dbReference type="ARBA" id="ARBA00023180"/>
    </source>
</evidence>
<evidence type="ECO:0000256" key="25">
    <source>
        <dbReference type="SAM" id="MobiDB-lite"/>
    </source>
</evidence>
<dbReference type="PANTHER" id="PTHR11929">
    <property type="entry name" value="ALPHA- 1,3 -FUCOSYLTRANSFERASE"/>
    <property type="match status" value="1"/>
</dbReference>
<protein>
    <recommendedName>
        <fullName evidence="24">Fucosyltransferase</fullName>
        <ecNumber evidence="24">2.4.1.-</ecNumber>
    </recommendedName>
</protein>
<dbReference type="STRING" id="42514.ENSPNAP00000011592"/>
<evidence type="ECO:0000256" key="3">
    <source>
        <dbReference type="ARBA" id="ARBA00008919"/>
    </source>
</evidence>
<evidence type="ECO:0000256" key="5">
    <source>
        <dbReference type="ARBA" id="ARBA00022676"/>
    </source>
</evidence>
<keyword evidence="7 24" id="KW-0812">Transmembrane</keyword>
<feature type="region of interest" description="Disordered" evidence="25">
    <location>
        <begin position="1"/>
        <end position="28"/>
    </location>
</feature>
<comment type="catalytic activity">
    <reaction evidence="19">
        <text>an N-acetyl-alpha-neuraminyl-(2-&gt;3)-beta-D-galactosyl-(1-&gt;4)-N-acetyl-beta-D-glucosaminyl derivative + GDP-beta-L-fucose = an alpha-Neu5Ac-(2-&gt;3)-beta-D-Gal-(1-&gt;4)-[alpha-L-Fuc-(1-&gt;3)]-beta-D-GlcNAc derivative + GDP + H(+)</text>
        <dbReference type="Rhea" id="RHEA:56076"/>
        <dbReference type="ChEBI" id="CHEBI:15378"/>
        <dbReference type="ChEBI" id="CHEBI:57273"/>
        <dbReference type="ChEBI" id="CHEBI:58189"/>
        <dbReference type="ChEBI" id="CHEBI:136545"/>
        <dbReference type="ChEBI" id="CHEBI:139509"/>
    </reaction>
    <physiologicalReaction direction="left-to-right" evidence="19">
        <dbReference type="Rhea" id="RHEA:56077"/>
    </physiologicalReaction>
</comment>
<keyword evidence="8" id="KW-0735">Signal-anchor</keyword>
<evidence type="ECO:0000256" key="21">
    <source>
        <dbReference type="ARBA" id="ARBA00037848"/>
    </source>
</evidence>
<feature type="domain" description="Fucosyltransferase C-terminal" evidence="26">
    <location>
        <begin position="222"/>
        <end position="403"/>
    </location>
</feature>
<comment type="subcellular location">
    <subcellularLocation>
        <location evidence="24">Golgi apparatus</location>
        <location evidence="24">Golgi stack membrane</location>
        <topology evidence="24">Single-pass type II membrane protein</topology>
    </subcellularLocation>
    <subcellularLocation>
        <location evidence="21">Golgi apparatus</location>
        <location evidence="21">trans-Golgi network membrane</location>
        <topology evidence="21">Single-pass type II membrane protein</topology>
    </subcellularLocation>
</comment>
<dbReference type="RefSeq" id="XP_017575221.1">
    <property type="nucleotide sequence ID" value="XM_017719732.2"/>
</dbReference>
<sequence length="406" mass="47751">MKKAQRKTKKLRSKEKQKKKPSVCSYAPRTQASETTPICSGTQLYIPMFTCWIVGFVAAVIFCRYFGQSCKDQPIYYLDQPTYKNCTPTPTNTTAPEPEKPILLVWEWPETIDFKFDPIECKNRFNIDSCHLTDDRSLYNQSDAVLLPHKSIKKDLSNLPKDPRPRFQKWIWFNLESPTNTRQKAGLENIFNLTLTYRRDSDISVRYDVDVSKTPHENFVIPKKDKLVCWFVSNMDPGTGTGTRMKFYEELSKYIKVNVYVNMSGSRLKDEDYYPTMESCKFYLSFENSIHKDYITEKLNGPFAAGTVPIVLGPPRENYEQFAPGDAFIHGDDFPNTSAMTEHILKLDKDDEAYRKYFDWRKYMSVIPHYKVWNEEFILPICRACDYIARHKDYRETHELFKWFFS</sequence>
<dbReference type="FunFam" id="3.40.50.11660:FF:000001">
    <property type="entry name" value="alpha-(1,3)-fucosyltransferase 9"/>
    <property type="match status" value="1"/>
</dbReference>
<reference evidence="28" key="3">
    <citation type="submission" date="2025-09" db="UniProtKB">
        <authorList>
            <consortium name="Ensembl"/>
        </authorList>
    </citation>
    <scope>IDENTIFICATION</scope>
</reference>
<evidence type="ECO:0000256" key="15">
    <source>
        <dbReference type="ARBA" id="ARBA00029329"/>
    </source>
</evidence>
<dbReference type="GeneTree" id="ENSGT00940000164360"/>
<dbReference type="Pfam" id="PF00852">
    <property type="entry name" value="Glyco_transf_10"/>
    <property type="match status" value="1"/>
</dbReference>
<comment type="catalytic activity">
    <reaction evidence="23">
        <text>an alpha-L-Fuc-(1-&gt;2)-beta-D-Gal-(1-&gt;4)-beta-D-GlcNAc derivative + GDP-beta-L-fucose = an alpha-L-Fuc-(1-&gt;2)-beta-D-Gal-(1-&gt;4)-[alpha-L-Fuc-(1-&gt;3)]-beta-D-GlcNAc derivative + GDP + H(+)</text>
        <dbReference type="Rhea" id="RHEA:77191"/>
        <dbReference type="ChEBI" id="CHEBI:15378"/>
        <dbReference type="ChEBI" id="CHEBI:57273"/>
        <dbReference type="ChEBI" id="CHEBI:58189"/>
        <dbReference type="ChEBI" id="CHEBI:133510"/>
        <dbReference type="ChEBI" id="CHEBI:195560"/>
    </reaction>
    <physiologicalReaction direction="left-to-right" evidence="23">
        <dbReference type="Rhea" id="RHEA:77192"/>
    </physiologicalReaction>
</comment>
<comment type="similarity">
    <text evidence="3 24">Belongs to the glycosyltransferase 10 family.</text>
</comment>
<keyword evidence="14" id="KW-0325">Glycoprotein</keyword>
<keyword evidence="11" id="KW-0443">Lipid metabolism</keyword>
<keyword evidence="12 24" id="KW-0472">Membrane</keyword>
<comment type="catalytic activity">
    <reaction evidence="16">
        <text>alpha-D-galactosyl-(1-&gt;3)-beta-D-galactosyl-(1-&gt;4)-N-acetyl-beta-D-glucosaminyl-(1-&gt;3)-beta-D-galactosyl-(1-&gt;4)-beta-D-glucosyl-(1&lt;-&gt;1')-ceramide + GDP-beta-L-fucose = a neolactoside IV(3)-alpha-Gal,III(3)-alpha-Fuc-nLc4Cer + GDP + H(+)</text>
        <dbReference type="Rhea" id="RHEA:48380"/>
        <dbReference type="ChEBI" id="CHEBI:15378"/>
        <dbReference type="ChEBI" id="CHEBI:57273"/>
        <dbReference type="ChEBI" id="CHEBI:58189"/>
        <dbReference type="ChEBI" id="CHEBI:90380"/>
        <dbReference type="ChEBI" id="CHEBI:90381"/>
    </reaction>
    <physiologicalReaction direction="left-to-right" evidence="16">
        <dbReference type="Rhea" id="RHEA:48381"/>
    </physiologicalReaction>
</comment>
<dbReference type="GO" id="GO:0032580">
    <property type="term" value="C:Golgi cisterna membrane"/>
    <property type="evidence" value="ECO:0007669"/>
    <property type="project" value="UniProtKB-SubCell"/>
</dbReference>
<dbReference type="AlphaFoldDB" id="A0A3B4CHW3"/>
<evidence type="ECO:0000256" key="20">
    <source>
        <dbReference type="ARBA" id="ARBA00036757"/>
    </source>
</evidence>
<feature type="domain" description="Fucosyltransferase N-terminal" evidence="27">
    <location>
        <begin position="99"/>
        <end position="207"/>
    </location>
</feature>
<keyword evidence="9 24" id="KW-1133">Transmembrane helix</keyword>
<comment type="catalytic activity">
    <reaction evidence="17">
        <text>an alpha-Neu5Ac-(2-&gt;3)-beta-D-Gal-(1-&gt;4)-beta-D-GlcNAc-(1-&gt;3)-beta-D-Gal-(1-&gt;4)-beta-D-GlcNAc derivative + GDP-beta-L-fucose = an alpha-Neu5Ac-(2-&gt;3)-beta-D-Gal-(1-&gt;4)-beta-D-GlcNAc-(1-&gt;3)-beta-D-Gal-(1-&gt;4)-[alpha-L-Fuc-(1-&gt;3)]-beta-D-GlcNAc derivative + GDP + H(+)</text>
        <dbReference type="Rhea" id="RHEA:68044"/>
        <dbReference type="ChEBI" id="CHEBI:15378"/>
        <dbReference type="ChEBI" id="CHEBI:57273"/>
        <dbReference type="ChEBI" id="CHEBI:58189"/>
        <dbReference type="ChEBI" id="CHEBI:145343"/>
        <dbReference type="ChEBI" id="CHEBI:176900"/>
    </reaction>
    <physiologicalReaction direction="left-to-right" evidence="17">
        <dbReference type="Rhea" id="RHEA:68045"/>
    </physiologicalReaction>
</comment>
<evidence type="ECO:0000313" key="29">
    <source>
        <dbReference type="Proteomes" id="UP001501920"/>
    </source>
</evidence>
<comment type="catalytic activity">
    <reaction evidence="22">
        <text>beta-D-Gal-(1-&gt;4)-beta-D-GlcNAc-(1-&gt;3)-beta-D-Gal-(1-&gt;4)-D-Glc + GDP-beta-L-fucose = beta-D-Gal-(1-&gt;4)-[alpha-L-Fuc-(1-&gt;3)]-beta-D-GlcNAc-(1-&gt;3)-beta-D-Gal-(1-&gt;4)-D-Glc + GDP + H(+)</text>
        <dbReference type="Rhea" id="RHEA:77187"/>
        <dbReference type="ChEBI" id="CHEBI:15378"/>
        <dbReference type="ChEBI" id="CHEBI:57273"/>
        <dbReference type="ChEBI" id="CHEBI:58189"/>
        <dbReference type="ChEBI" id="CHEBI:60239"/>
        <dbReference type="ChEBI" id="CHEBI:61352"/>
    </reaction>
    <physiologicalReaction direction="left-to-right" evidence="22">
        <dbReference type="Rhea" id="RHEA:77188"/>
    </physiologicalReaction>
</comment>
<evidence type="ECO:0000256" key="6">
    <source>
        <dbReference type="ARBA" id="ARBA00022679"/>
    </source>
</evidence>
<evidence type="ECO:0000313" key="28">
    <source>
        <dbReference type="Ensembl" id="ENSPNAP00000011592.1"/>
    </source>
</evidence>
<evidence type="ECO:0000256" key="9">
    <source>
        <dbReference type="ARBA" id="ARBA00022989"/>
    </source>
</evidence>
<comment type="catalytic activity">
    <reaction evidence="20">
        <text>a neolactoside nLc4Cer + GDP-beta-L-fucose = a neolactoside III(3)-alpha-Fuc-nLc4Cer + GDP + H(+)</text>
        <dbReference type="Rhea" id="RHEA:48376"/>
        <dbReference type="ChEBI" id="CHEBI:15378"/>
        <dbReference type="ChEBI" id="CHEBI:57273"/>
        <dbReference type="ChEBI" id="CHEBI:58189"/>
        <dbReference type="ChEBI" id="CHEBI:90376"/>
        <dbReference type="ChEBI" id="CHEBI:90379"/>
    </reaction>
    <physiologicalReaction direction="left-to-right" evidence="20">
        <dbReference type="Rhea" id="RHEA:48377"/>
    </physiologicalReaction>
</comment>